<proteinExistence type="inferred from homology"/>
<dbReference type="OrthoDB" id="10251131at2759"/>
<dbReference type="Pfam" id="PF01282">
    <property type="entry name" value="Ribosomal_S24e"/>
    <property type="match status" value="1"/>
</dbReference>
<dbReference type="Gene3D" id="3.30.70.3370">
    <property type="match status" value="1"/>
</dbReference>
<evidence type="ECO:0000256" key="2">
    <source>
        <dbReference type="ARBA" id="ARBA00022980"/>
    </source>
</evidence>
<dbReference type="GO" id="GO:1990904">
    <property type="term" value="C:ribonucleoprotein complex"/>
    <property type="evidence" value="ECO:0007669"/>
    <property type="project" value="UniProtKB-KW"/>
</dbReference>
<dbReference type="InterPro" id="IPR018098">
    <property type="entry name" value="Ribosomal_eS24_CS"/>
</dbReference>
<dbReference type="HAMAP" id="MF_00545">
    <property type="entry name" value="Ribosomal_eS24"/>
    <property type="match status" value="1"/>
</dbReference>
<dbReference type="PANTHER" id="PTHR10496">
    <property type="entry name" value="40S RIBOSOMAL PROTEIN S24"/>
    <property type="match status" value="1"/>
</dbReference>
<reference evidence="7" key="1">
    <citation type="submission" date="2022-07" db="EMBL/GenBank/DDBJ databases">
        <title>Evaluation of T. orientalis genome assembly methods using nanopore sequencing and analysis of variation between genomes.</title>
        <authorList>
            <person name="Yam J."/>
            <person name="Micallef M.L."/>
            <person name="Liu M."/>
            <person name="Djordjevic S.P."/>
            <person name="Bogema D.R."/>
            <person name="Jenkins C."/>
        </authorList>
    </citation>
    <scope>NUCLEOTIDE SEQUENCE</scope>
    <source>
        <strain evidence="7">Fish Creek</strain>
    </source>
</reference>
<gene>
    <name evidence="7" type="ORF">MACJ_002809</name>
</gene>
<sequence length="135" mass="15271">MSSADQISVRVKKFLSNPVLNRKQFSIEVLHPGRSNVSKAELKEKLAKQFKVKDSKTVVLFGLKTLFGGGRSTGFGLIYDNLASLKRYEHNYRLVRLGLEEAKPKLGRRAKKELKNRRKKVRGKAKAKCTAGKKK</sequence>
<keyword evidence="3 4" id="KW-0687">Ribonucleoprotein</keyword>
<dbReference type="SUPFAM" id="SSF54189">
    <property type="entry name" value="Ribosomal proteins S24e, L23 and L15e"/>
    <property type="match status" value="1"/>
</dbReference>
<dbReference type="AlphaFoldDB" id="A0A976M6U1"/>
<evidence type="ECO:0000256" key="5">
    <source>
        <dbReference type="RuleBase" id="RU004383"/>
    </source>
</evidence>
<name>A0A976M6U1_THEOR</name>
<evidence type="ECO:0000256" key="1">
    <source>
        <dbReference type="ARBA" id="ARBA00009680"/>
    </source>
</evidence>
<dbReference type="InterPro" id="IPR012678">
    <property type="entry name" value="Ribosomal_uL23/eL15/eS24_sf"/>
</dbReference>
<accession>A0A976M6U1</accession>
<evidence type="ECO:0000256" key="6">
    <source>
        <dbReference type="SAM" id="MobiDB-lite"/>
    </source>
</evidence>
<dbReference type="EMBL" id="CP056067">
    <property type="protein sequence ID" value="UKJ89558.1"/>
    <property type="molecule type" value="Genomic_DNA"/>
</dbReference>
<dbReference type="Proteomes" id="UP000244803">
    <property type="component" value="Chromosome 4"/>
</dbReference>
<evidence type="ECO:0000313" key="7">
    <source>
        <dbReference type="EMBL" id="UKJ89558.1"/>
    </source>
</evidence>
<dbReference type="InterPro" id="IPR001976">
    <property type="entry name" value="Ribosomal_eS24"/>
</dbReference>
<dbReference type="PROSITE" id="PS00529">
    <property type="entry name" value="RIBOSOMAL_S24E"/>
    <property type="match status" value="1"/>
</dbReference>
<dbReference type="GO" id="GO:0006412">
    <property type="term" value="P:translation"/>
    <property type="evidence" value="ECO:0007669"/>
    <property type="project" value="InterPro"/>
</dbReference>
<evidence type="ECO:0000256" key="4">
    <source>
        <dbReference type="RuleBase" id="RU004381"/>
    </source>
</evidence>
<keyword evidence="2 4" id="KW-0689">Ribosomal protein</keyword>
<dbReference type="GO" id="GO:0003735">
    <property type="term" value="F:structural constituent of ribosome"/>
    <property type="evidence" value="ECO:0007669"/>
    <property type="project" value="InterPro"/>
</dbReference>
<dbReference type="GO" id="GO:0005840">
    <property type="term" value="C:ribosome"/>
    <property type="evidence" value="ECO:0007669"/>
    <property type="project" value="UniProtKB-KW"/>
</dbReference>
<comment type="similarity">
    <text evidence="1 4">Belongs to the eukaryotic ribosomal protein eS24 family.</text>
</comment>
<organism evidence="7 8">
    <name type="scientific">Theileria orientalis</name>
    <dbReference type="NCBI Taxonomy" id="68886"/>
    <lineage>
        <taxon>Eukaryota</taxon>
        <taxon>Sar</taxon>
        <taxon>Alveolata</taxon>
        <taxon>Apicomplexa</taxon>
        <taxon>Aconoidasida</taxon>
        <taxon>Piroplasmida</taxon>
        <taxon>Theileriidae</taxon>
        <taxon>Theileria</taxon>
    </lineage>
</organism>
<evidence type="ECO:0000256" key="3">
    <source>
        <dbReference type="ARBA" id="ARBA00023274"/>
    </source>
</evidence>
<protein>
    <recommendedName>
        <fullName evidence="5">40S ribosomal protein S24</fullName>
    </recommendedName>
</protein>
<dbReference type="InterPro" id="IPR053709">
    <property type="entry name" value="eRP_eS24_sf"/>
</dbReference>
<feature type="region of interest" description="Disordered" evidence="6">
    <location>
        <begin position="109"/>
        <end position="135"/>
    </location>
</feature>
<evidence type="ECO:0000313" key="8">
    <source>
        <dbReference type="Proteomes" id="UP000244803"/>
    </source>
</evidence>